<gene>
    <name evidence="6" type="ORF">VHEMI06539</name>
</gene>
<dbReference type="InterPro" id="IPR013766">
    <property type="entry name" value="Thioredoxin_domain"/>
</dbReference>
<evidence type="ECO:0000256" key="3">
    <source>
        <dbReference type="SAM" id="MobiDB-lite"/>
    </source>
</evidence>
<dbReference type="Gene3D" id="3.40.30.10">
    <property type="entry name" value="Glutaredoxin"/>
    <property type="match status" value="1"/>
</dbReference>
<dbReference type="OrthoDB" id="2121326at2759"/>
<sequence>MSIKIASMGEWSSLLSNTEVVVADFYADWCGPCKMIGPHFDRLAQEHSKPKKMAFAKIDTEQHNDISGSYGVRSLPTFKVFHKGACIDTVTGADPSALAAAINKAKNLVGSTTGEDMFKSSSGRVLGGKGVSSGSSRGAAAARRVSARPTFNLMAFLSGLFNFVGLYFVSLFALDSFRAADKSMFSVNYEGPKDRGAAPTRQPGNGPAAAPSRTKFKTFSDL</sequence>
<proteinExistence type="inferred from homology"/>
<accession>A0A0A1T7K9</accession>
<dbReference type="Pfam" id="PF00085">
    <property type="entry name" value="Thioredoxin"/>
    <property type="match status" value="1"/>
</dbReference>
<feature type="domain" description="Thioredoxin" evidence="5">
    <location>
        <begin position="1"/>
        <end position="127"/>
    </location>
</feature>
<feature type="transmembrane region" description="Helical" evidence="4">
    <location>
        <begin position="153"/>
        <end position="174"/>
    </location>
</feature>
<dbReference type="HOGENOM" id="CLU_090389_1_0_1"/>
<dbReference type="PROSITE" id="PS51352">
    <property type="entry name" value="THIOREDOXIN_2"/>
    <property type="match status" value="1"/>
</dbReference>
<dbReference type="InterPro" id="IPR017937">
    <property type="entry name" value="Thioredoxin_CS"/>
</dbReference>
<dbReference type="EMBL" id="CDHN01000003">
    <property type="protein sequence ID" value="CEJ90779.1"/>
    <property type="molecule type" value="Genomic_DNA"/>
</dbReference>
<dbReference type="Proteomes" id="UP000039046">
    <property type="component" value="Unassembled WGS sequence"/>
</dbReference>
<evidence type="ECO:0000256" key="4">
    <source>
        <dbReference type="SAM" id="Phobius"/>
    </source>
</evidence>
<comment type="similarity">
    <text evidence="1">Belongs to the thioredoxin family.</text>
</comment>
<dbReference type="InterPro" id="IPR036249">
    <property type="entry name" value="Thioredoxin-like_sf"/>
</dbReference>
<protein>
    <recommendedName>
        <fullName evidence="5">Thioredoxin domain-containing protein</fullName>
    </recommendedName>
</protein>
<keyword evidence="4" id="KW-0812">Transmembrane</keyword>
<dbReference type="AlphaFoldDB" id="A0A0A1T7K9"/>
<evidence type="ECO:0000256" key="2">
    <source>
        <dbReference type="ARBA" id="ARBA00023157"/>
    </source>
</evidence>
<evidence type="ECO:0000313" key="6">
    <source>
        <dbReference type="EMBL" id="CEJ90779.1"/>
    </source>
</evidence>
<keyword evidence="2" id="KW-1015">Disulfide bond</keyword>
<dbReference type="SUPFAM" id="SSF52833">
    <property type="entry name" value="Thioredoxin-like"/>
    <property type="match status" value="1"/>
</dbReference>
<dbReference type="PRINTS" id="PR00421">
    <property type="entry name" value="THIOREDOXIN"/>
</dbReference>
<evidence type="ECO:0000259" key="5">
    <source>
        <dbReference type="PROSITE" id="PS51352"/>
    </source>
</evidence>
<dbReference type="CDD" id="cd02947">
    <property type="entry name" value="TRX_family"/>
    <property type="match status" value="1"/>
</dbReference>
<evidence type="ECO:0000313" key="7">
    <source>
        <dbReference type="Proteomes" id="UP000039046"/>
    </source>
</evidence>
<dbReference type="STRING" id="1531966.A0A0A1T7K9"/>
<organism evidence="6 7">
    <name type="scientific">[Torrubiella] hemipterigena</name>
    <dbReference type="NCBI Taxonomy" id="1531966"/>
    <lineage>
        <taxon>Eukaryota</taxon>
        <taxon>Fungi</taxon>
        <taxon>Dikarya</taxon>
        <taxon>Ascomycota</taxon>
        <taxon>Pezizomycotina</taxon>
        <taxon>Sordariomycetes</taxon>
        <taxon>Hypocreomycetidae</taxon>
        <taxon>Hypocreales</taxon>
        <taxon>Clavicipitaceae</taxon>
        <taxon>Clavicipitaceae incertae sedis</taxon>
        <taxon>'Torrubiella' clade</taxon>
    </lineage>
</organism>
<reference evidence="6 7" key="1">
    <citation type="journal article" date="2015" name="Genome Announc.">
        <title>Draft Genome Sequence and Gene Annotation of the Entomopathogenic Fungus Verticillium hemipterigenum.</title>
        <authorList>
            <person name="Horn F."/>
            <person name="Habel A."/>
            <person name="Scharf D.H."/>
            <person name="Dworschak J."/>
            <person name="Brakhage A.A."/>
            <person name="Guthke R."/>
            <person name="Hertweck C."/>
            <person name="Linde J."/>
        </authorList>
    </citation>
    <scope>NUCLEOTIDE SEQUENCE [LARGE SCALE GENOMIC DNA]</scope>
</reference>
<keyword evidence="4" id="KW-1133">Transmembrane helix</keyword>
<name>A0A0A1T7K9_9HYPO</name>
<dbReference type="PANTHER" id="PTHR46115">
    <property type="entry name" value="THIOREDOXIN-LIKE PROTEIN 1"/>
    <property type="match status" value="1"/>
</dbReference>
<keyword evidence="7" id="KW-1185">Reference proteome</keyword>
<keyword evidence="4" id="KW-0472">Membrane</keyword>
<feature type="region of interest" description="Disordered" evidence="3">
    <location>
        <begin position="190"/>
        <end position="222"/>
    </location>
</feature>
<dbReference type="PROSITE" id="PS00194">
    <property type="entry name" value="THIOREDOXIN_1"/>
    <property type="match status" value="1"/>
</dbReference>
<evidence type="ECO:0000256" key="1">
    <source>
        <dbReference type="ARBA" id="ARBA00008987"/>
    </source>
</evidence>